<evidence type="ECO:0000313" key="5">
    <source>
        <dbReference type="Proteomes" id="UP000321558"/>
    </source>
</evidence>
<dbReference type="Proteomes" id="UP000321558">
    <property type="component" value="Unassembled WGS sequence"/>
</dbReference>
<sequence>MSIQNEIVKIAKQCYETGLVVGTAGNVSVREGDMMYITPSALPYNEMTEEDVLKVDLTTGKVIEGNRKPSSETPMHTNIYLQKEEIKAIVHTHSTYATIFACAHKAIPPVHYVIADIGREVSVAPYARYGSESLAGYAVETLGDANGVLLANHGVVAVGDTLADAYRRAEAIEELALLSYGSHVLNSVNPLTEEELDEALEGFKTYTSN</sequence>
<dbReference type="EMBL" id="BJYM01000013">
    <property type="protein sequence ID" value="GEN88379.1"/>
    <property type="molecule type" value="Genomic_DNA"/>
</dbReference>
<comment type="caution">
    <text evidence="4">The sequence shown here is derived from an EMBL/GenBank/DDBJ whole genome shotgun (WGS) entry which is preliminary data.</text>
</comment>
<dbReference type="GO" id="GO:0019323">
    <property type="term" value="P:pentose catabolic process"/>
    <property type="evidence" value="ECO:0007669"/>
    <property type="project" value="TreeGrafter"/>
</dbReference>
<keyword evidence="5" id="KW-1185">Reference proteome</keyword>
<dbReference type="RefSeq" id="WP_186813674.1">
    <property type="nucleotide sequence ID" value="NZ_BJYM01000013.1"/>
</dbReference>
<dbReference type="Gene3D" id="3.40.225.10">
    <property type="entry name" value="Class II aldolase/adducin N-terminal domain"/>
    <property type="match status" value="1"/>
</dbReference>
<dbReference type="InterPro" id="IPR036409">
    <property type="entry name" value="Aldolase_II/adducin_N_sf"/>
</dbReference>
<dbReference type="PANTHER" id="PTHR22789:SF0">
    <property type="entry name" value="3-OXO-TETRONATE 4-PHOSPHATE DECARBOXYLASE-RELATED"/>
    <property type="match status" value="1"/>
</dbReference>
<evidence type="ECO:0000256" key="1">
    <source>
        <dbReference type="ARBA" id="ARBA00022723"/>
    </source>
</evidence>
<feature type="domain" description="Class II aldolase/adducin N-terminal" evidence="3">
    <location>
        <begin position="5"/>
        <end position="180"/>
    </location>
</feature>
<dbReference type="Pfam" id="PF00596">
    <property type="entry name" value="Aldolase_II"/>
    <property type="match status" value="1"/>
</dbReference>
<dbReference type="PANTHER" id="PTHR22789">
    <property type="entry name" value="FUCULOSE PHOSPHATE ALDOLASE"/>
    <property type="match status" value="1"/>
</dbReference>
<proteinExistence type="predicted"/>
<organism evidence="4 5">
    <name type="scientific">Oceanobacillus sojae</name>
    <dbReference type="NCBI Taxonomy" id="582851"/>
    <lineage>
        <taxon>Bacteria</taxon>
        <taxon>Bacillati</taxon>
        <taxon>Bacillota</taxon>
        <taxon>Bacilli</taxon>
        <taxon>Bacillales</taxon>
        <taxon>Bacillaceae</taxon>
        <taxon>Oceanobacillus</taxon>
    </lineage>
</organism>
<evidence type="ECO:0000256" key="2">
    <source>
        <dbReference type="ARBA" id="ARBA00023239"/>
    </source>
</evidence>
<evidence type="ECO:0000313" key="4">
    <source>
        <dbReference type="EMBL" id="GEN88379.1"/>
    </source>
</evidence>
<accession>A0A511ZLU9</accession>
<dbReference type="GO" id="GO:0016832">
    <property type="term" value="F:aldehyde-lyase activity"/>
    <property type="evidence" value="ECO:0007669"/>
    <property type="project" value="TreeGrafter"/>
</dbReference>
<dbReference type="InterPro" id="IPR050197">
    <property type="entry name" value="Aldolase_class_II_sugar_metab"/>
</dbReference>
<keyword evidence="2" id="KW-0456">Lyase</keyword>
<dbReference type="GO" id="GO:0005829">
    <property type="term" value="C:cytosol"/>
    <property type="evidence" value="ECO:0007669"/>
    <property type="project" value="TreeGrafter"/>
</dbReference>
<protein>
    <submittedName>
        <fullName evidence="4">Fuculose phosphate aldolase</fullName>
    </submittedName>
</protein>
<dbReference type="GO" id="GO:0046872">
    <property type="term" value="F:metal ion binding"/>
    <property type="evidence" value="ECO:0007669"/>
    <property type="project" value="UniProtKB-KW"/>
</dbReference>
<name>A0A511ZLU9_9BACI</name>
<keyword evidence="1" id="KW-0479">Metal-binding</keyword>
<dbReference type="SUPFAM" id="SSF53639">
    <property type="entry name" value="AraD/HMP-PK domain-like"/>
    <property type="match status" value="1"/>
</dbReference>
<dbReference type="AlphaFoldDB" id="A0A511ZLU9"/>
<dbReference type="SMART" id="SM01007">
    <property type="entry name" value="Aldolase_II"/>
    <property type="match status" value="1"/>
</dbReference>
<gene>
    <name evidence="4" type="primary">fucA_1</name>
    <name evidence="4" type="ORF">OSO01_31180</name>
</gene>
<dbReference type="STRING" id="582851.GCA_900162665_01909"/>
<evidence type="ECO:0000259" key="3">
    <source>
        <dbReference type="SMART" id="SM01007"/>
    </source>
</evidence>
<dbReference type="InterPro" id="IPR001303">
    <property type="entry name" value="Aldolase_II/adducin_N"/>
</dbReference>
<reference evidence="4 5" key="1">
    <citation type="submission" date="2019-07" db="EMBL/GenBank/DDBJ databases">
        <title>Whole genome shotgun sequence of Oceanobacillus sojae NBRC 105379.</title>
        <authorList>
            <person name="Hosoyama A."/>
            <person name="Uohara A."/>
            <person name="Ohji S."/>
            <person name="Ichikawa N."/>
        </authorList>
    </citation>
    <scope>NUCLEOTIDE SEQUENCE [LARGE SCALE GENOMIC DNA]</scope>
    <source>
        <strain evidence="4 5">NBRC 105379</strain>
    </source>
</reference>